<dbReference type="RefSeq" id="WP_111540385.1">
    <property type="nucleotide sequence ID" value="NZ_QKYV01000002.1"/>
</dbReference>
<evidence type="ECO:0000313" key="2">
    <source>
        <dbReference type="EMBL" id="PZW42743.1"/>
    </source>
</evidence>
<evidence type="ECO:0000313" key="3">
    <source>
        <dbReference type="Proteomes" id="UP000249542"/>
    </source>
</evidence>
<dbReference type="PROSITE" id="PS51257">
    <property type="entry name" value="PROKAR_LIPOPROTEIN"/>
    <property type="match status" value="1"/>
</dbReference>
<dbReference type="AlphaFoldDB" id="A0A2W7IVN0"/>
<accession>A0A2W7IVN0</accession>
<organism evidence="2 3">
    <name type="scientific">Mesonia algae</name>
    <dbReference type="NCBI Taxonomy" id="213248"/>
    <lineage>
        <taxon>Bacteria</taxon>
        <taxon>Pseudomonadati</taxon>
        <taxon>Bacteroidota</taxon>
        <taxon>Flavobacteriia</taxon>
        <taxon>Flavobacteriales</taxon>
        <taxon>Flavobacteriaceae</taxon>
        <taxon>Mesonia</taxon>
    </lineage>
</organism>
<sequence length="523" mass="61736">MKGTFAILILSLTLFACNGQQNSNVINFESGFSLIQDTISISVNGRMTHALEYKDKYYVLFEQRLMKYGGYGKKWLYIFSNNQLEKVIDCPEEMKTVYLDFYVQNDSIIMKPYMDKQSYYLDNTTLKWNKVDKTNDLIWEDSDFYVYSLDFGEWGGKTWFKDKKTDSQYVLESTTPLINKIDNTYYLTNSFQVLKIDNPKELTKCDSDVTYENIEKTGKNYSWYSQSKGYEVIYEDENVDYFDFSYHPRIVSSFVFNNELLHIYETDTASYLSRIENNKIQPFEKILDEVSFFNWYYSYRCKNLNGSNELLKFNTRNDQIYGLTTIKGNKIYVTYLVNDVELKPKTLGKKRSNEIFENRLNSIIADFSKLTLTEIEAKEKEWKSFDITPNHKIGIGESWNPNNYAIDINKSYLVVEDSIISNSIMYYATKKTDLVRAITINWEKTQTDRIEFGNEKSASEVFLKRFKDIVLILTNELGEPNSKNEEKKNQSFVWTTQNNINVEIKLSRQDNYNNIRMVVYERK</sequence>
<keyword evidence="1" id="KW-0732">Signal</keyword>
<reference evidence="2 3" key="1">
    <citation type="submission" date="2018-06" db="EMBL/GenBank/DDBJ databases">
        <title>Genomic Encyclopedia of Archaeal and Bacterial Type Strains, Phase II (KMG-II): from individual species to whole genera.</title>
        <authorList>
            <person name="Goeker M."/>
        </authorList>
    </citation>
    <scope>NUCLEOTIDE SEQUENCE [LARGE SCALE GENOMIC DNA]</scope>
    <source>
        <strain evidence="2 3">DSM 15361</strain>
    </source>
</reference>
<proteinExistence type="predicted"/>
<name>A0A2W7IVN0_9FLAO</name>
<dbReference type="EMBL" id="QKYV01000002">
    <property type="protein sequence ID" value="PZW42743.1"/>
    <property type="molecule type" value="Genomic_DNA"/>
</dbReference>
<feature type="chain" id="PRO_5016019588" evidence="1">
    <location>
        <begin position="17"/>
        <end position="523"/>
    </location>
</feature>
<protein>
    <submittedName>
        <fullName evidence="2">Uncharacterized protein</fullName>
    </submittedName>
</protein>
<evidence type="ECO:0000256" key="1">
    <source>
        <dbReference type="SAM" id="SignalP"/>
    </source>
</evidence>
<feature type="signal peptide" evidence="1">
    <location>
        <begin position="1"/>
        <end position="16"/>
    </location>
</feature>
<keyword evidence="3" id="KW-1185">Reference proteome</keyword>
<gene>
    <name evidence="2" type="ORF">LX95_01060</name>
</gene>
<comment type="caution">
    <text evidence="2">The sequence shown here is derived from an EMBL/GenBank/DDBJ whole genome shotgun (WGS) entry which is preliminary data.</text>
</comment>
<dbReference type="Proteomes" id="UP000249542">
    <property type="component" value="Unassembled WGS sequence"/>
</dbReference>